<dbReference type="Proteomes" id="UP000078263">
    <property type="component" value="Chromosome"/>
</dbReference>
<dbReference type="RefSeq" id="WP_068350819.1">
    <property type="nucleotide sequence ID" value="NZ_CP016033.1"/>
</dbReference>
<evidence type="ECO:0000313" key="1">
    <source>
        <dbReference type="EMBL" id="ANK12909.1"/>
    </source>
</evidence>
<keyword evidence="2" id="KW-1185">Reference proteome</keyword>
<accession>A0A192D551</accession>
<dbReference type="AlphaFoldDB" id="A0A192D551"/>
<proteinExistence type="predicted"/>
<sequence>MPADFREEYIKTGWDAQYWYGTNWRVMVRWIEEAGGDGLRVARREWMRANGRNRIAQPILNERQCLIAA</sequence>
<name>A0A192D551_9SPHN</name>
<evidence type="ECO:0000313" key="2">
    <source>
        <dbReference type="Proteomes" id="UP000078263"/>
    </source>
</evidence>
<dbReference type="EMBL" id="CP016033">
    <property type="protein sequence ID" value="ANK12909.1"/>
    <property type="molecule type" value="Genomic_DNA"/>
</dbReference>
<reference evidence="1 2" key="1">
    <citation type="submission" date="2016-05" db="EMBL/GenBank/DDBJ databases">
        <title>Compelete Genome Sequence of Bacteriochlorophyll-Synthesizing Bacterium Porphyrobacter neustonensis DSM 9434.</title>
        <authorList>
            <person name="Shi X.-L."/>
            <person name="Wu Y.-H."/>
            <person name="Cheng H."/>
            <person name="Xu L."/>
            <person name="Zhang X.-Q."/>
            <person name="Wang C.-S."/>
            <person name="Xu X.-W."/>
        </authorList>
    </citation>
    <scope>NUCLEOTIDE SEQUENCE [LARGE SCALE GENOMIC DNA]</scope>
    <source>
        <strain evidence="1 2">DSM 9434</strain>
    </source>
</reference>
<organism evidence="1 2">
    <name type="scientific">Erythrobacter neustonensis</name>
    <dbReference type="NCBI Taxonomy" id="1112"/>
    <lineage>
        <taxon>Bacteria</taxon>
        <taxon>Pseudomonadati</taxon>
        <taxon>Pseudomonadota</taxon>
        <taxon>Alphaproteobacteria</taxon>
        <taxon>Sphingomonadales</taxon>
        <taxon>Erythrobacteraceae</taxon>
        <taxon>Erythrobacter/Porphyrobacter group</taxon>
        <taxon>Erythrobacter</taxon>
    </lineage>
</organism>
<gene>
    <name evidence="1" type="ORF">A9D12_08080</name>
</gene>
<dbReference type="KEGG" id="pns:A9D12_08080"/>
<protein>
    <submittedName>
        <fullName evidence="1">Uncharacterized protein</fullName>
    </submittedName>
</protein>
<dbReference type="OrthoDB" id="7584863at2"/>